<feature type="transmembrane region" description="Helical" evidence="1">
    <location>
        <begin position="106"/>
        <end position="128"/>
    </location>
</feature>
<feature type="transmembrane region" description="Helical" evidence="1">
    <location>
        <begin position="336"/>
        <end position="369"/>
    </location>
</feature>
<evidence type="ECO:0008006" key="4">
    <source>
        <dbReference type="Google" id="ProtNLM"/>
    </source>
</evidence>
<keyword evidence="1" id="KW-0812">Transmembrane</keyword>
<dbReference type="EMBL" id="AITY01000024">
    <property type="protein sequence ID" value="EOM25340.1"/>
    <property type="molecule type" value="Genomic_DNA"/>
</dbReference>
<keyword evidence="1" id="KW-1133">Transmembrane helix</keyword>
<dbReference type="RefSeq" id="WP_002299493.1">
    <property type="nucleotide sequence ID" value="NZ_KB949526.1"/>
</dbReference>
<evidence type="ECO:0000313" key="3">
    <source>
        <dbReference type="Proteomes" id="UP000013897"/>
    </source>
</evidence>
<accession>A0A829FCM0</accession>
<evidence type="ECO:0000256" key="1">
    <source>
        <dbReference type="SAM" id="Phobius"/>
    </source>
</evidence>
<dbReference type="Proteomes" id="UP000013897">
    <property type="component" value="Unassembled WGS sequence"/>
</dbReference>
<keyword evidence="1" id="KW-0472">Membrane</keyword>
<feature type="transmembrane region" description="Helical" evidence="1">
    <location>
        <begin position="220"/>
        <end position="241"/>
    </location>
</feature>
<reference evidence="2 3" key="1">
    <citation type="submission" date="2013-02" db="EMBL/GenBank/DDBJ databases">
        <title>The Genome Sequence of Enterococcus faecium HM1072.</title>
        <authorList>
            <consortium name="The Broad Institute Genome Sequencing Platform"/>
            <consortium name="The Broad Institute Genome Sequencing Center for Infectious Disease"/>
            <person name="Earl A.M."/>
            <person name="Gilmore M.S."/>
            <person name="Lebreton F."/>
            <person name="Courvalin P."/>
            <person name="Walker B."/>
            <person name="Young S.K."/>
            <person name="Zeng Q."/>
            <person name="Gargeya S."/>
            <person name="Fitzgerald M."/>
            <person name="Haas B."/>
            <person name="Abouelleil A."/>
            <person name="Alvarado L."/>
            <person name="Arachchi H.M."/>
            <person name="Berlin A.M."/>
            <person name="Chapman S.B."/>
            <person name="Dewar J."/>
            <person name="Goldberg J."/>
            <person name="Griggs A."/>
            <person name="Gujja S."/>
            <person name="Hansen M."/>
            <person name="Howarth C."/>
            <person name="Imamovic A."/>
            <person name="Larimer J."/>
            <person name="McCowan C."/>
            <person name="Murphy C."/>
            <person name="Neiman D."/>
            <person name="Pearson M."/>
            <person name="Priest M."/>
            <person name="Roberts A."/>
            <person name="Saif S."/>
            <person name="Shea T."/>
            <person name="Sisk P."/>
            <person name="Sykes S."/>
            <person name="Wortman J."/>
            <person name="Nusbaum C."/>
            <person name="Birren B."/>
        </authorList>
    </citation>
    <scope>NUCLEOTIDE SEQUENCE [LARGE SCALE GENOMIC DNA]</scope>
    <source>
        <strain evidence="2 3">HM1072</strain>
    </source>
</reference>
<proteinExistence type="predicted"/>
<comment type="caution">
    <text evidence="2">The sequence shown here is derived from an EMBL/GenBank/DDBJ whole genome shotgun (WGS) entry which is preliminary data.</text>
</comment>
<feature type="transmembrane region" description="Helical" evidence="1">
    <location>
        <begin position="66"/>
        <end position="94"/>
    </location>
</feature>
<dbReference type="AlphaFoldDB" id="A0A829FCM0"/>
<gene>
    <name evidence="2" type="ORF">SSM_01225</name>
</gene>
<feature type="transmembrane region" description="Helical" evidence="1">
    <location>
        <begin position="302"/>
        <end position="324"/>
    </location>
</feature>
<evidence type="ECO:0000313" key="2">
    <source>
        <dbReference type="EMBL" id="EOM25340.1"/>
    </source>
</evidence>
<feature type="transmembrane region" description="Helical" evidence="1">
    <location>
        <begin position="35"/>
        <end position="54"/>
    </location>
</feature>
<feature type="transmembrane region" description="Helical" evidence="1">
    <location>
        <begin position="185"/>
        <end position="208"/>
    </location>
</feature>
<protein>
    <recommendedName>
        <fullName evidence="4">Polysaccharide polymerase</fullName>
    </recommendedName>
</protein>
<organism evidence="2 3">
    <name type="scientific">Enterococcus faecium EnGen0192</name>
    <dbReference type="NCBI Taxonomy" id="1157487"/>
    <lineage>
        <taxon>Bacteria</taxon>
        <taxon>Bacillati</taxon>
        <taxon>Bacillota</taxon>
        <taxon>Bacilli</taxon>
        <taxon>Lactobacillales</taxon>
        <taxon>Enterococcaceae</taxon>
        <taxon>Enterococcus</taxon>
    </lineage>
</organism>
<name>A0A829FCM0_ENTFC</name>
<sequence length="383" mass="43300">MSNSYKSSVLNVASIVLLTRMYVGAATQIFAIPDFLDKSLVVFCAILCAIQISVRKYNKLEFIGLFFFGIIIVISAILSKEYTFLYTFMLVLLIGKNSVKSFLSYYFRYCAALLISINIIYVAGLALGMVELSIKNGQNCFTGGFATGNAYAFIVFWLVSLYLYIHFDDCKIGHIIGFTVLSFLISYISLCKTVMVLSIINGIAITLLKNGWYPKKILEFLARWLFPVLGVAYCSAITIFANKMGSNYAAVFAIDHFLTGRIRNAAYYYEKFGFTFWGREISKGAISYDDYYRLTSVTIDGLYPLLFLQVGFCMFILLCLAFVLVKKNKEVGRVELYFLIVYVIFGLSEMFVANGIICFPLLILAGILFNKNNYLKIESELRL</sequence>
<feature type="transmembrane region" description="Helical" evidence="1">
    <location>
        <begin position="140"/>
        <end position="165"/>
    </location>
</feature>